<dbReference type="Proteomes" id="UP001595698">
    <property type="component" value="Unassembled WGS sequence"/>
</dbReference>
<protein>
    <submittedName>
        <fullName evidence="7">Alpha/beta fold hydrolase</fullName>
    </submittedName>
</protein>
<evidence type="ECO:0000256" key="3">
    <source>
        <dbReference type="ARBA" id="ARBA00022801"/>
    </source>
</evidence>
<dbReference type="RefSeq" id="WP_386196411.1">
    <property type="nucleotide sequence ID" value="NZ_JBHSBC010000053.1"/>
</dbReference>
<keyword evidence="8" id="KW-1185">Reference proteome</keyword>
<reference evidence="8" key="1">
    <citation type="journal article" date="2019" name="Int. J. Syst. Evol. Microbiol.">
        <title>The Global Catalogue of Microorganisms (GCM) 10K type strain sequencing project: providing services to taxonomists for standard genome sequencing and annotation.</title>
        <authorList>
            <consortium name="The Broad Institute Genomics Platform"/>
            <consortium name="The Broad Institute Genome Sequencing Center for Infectious Disease"/>
            <person name="Wu L."/>
            <person name="Ma J."/>
        </authorList>
    </citation>
    <scope>NUCLEOTIDE SEQUENCE [LARGE SCALE GENOMIC DNA]</scope>
    <source>
        <strain evidence="8">TBRC 7912</strain>
    </source>
</reference>
<dbReference type="SUPFAM" id="SSF53474">
    <property type="entry name" value="alpha/beta-Hydrolases"/>
    <property type="match status" value="1"/>
</dbReference>
<dbReference type="Pfam" id="PF08386">
    <property type="entry name" value="Abhydrolase_4"/>
    <property type="match status" value="1"/>
</dbReference>
<dbReference type="PANTHER" id="PTHR43248:SF29">
    <property type="entry name" value="TRIPEPTIDYL AMINOPEPTIDASE"/>
    <property type="match status" value="1"/>
</dbReference>
<dbReference type="Gene3D" id="3.40.50.1820">
    <property type="entry name" value="alpha/beta hydrolase"/>
    <property type="match status" value="1"/>
</dbReference>
<evidence type="ECO:0000259" key="5">
    <source>
        <dbReference type="Pfam" id="PF00561"/>
    </source>
</evidence>
<feature type="signal peptide" evidence="4">
    <location>
        <begin position="1"/>
        <end position="26"/>
    </location>
</feature>
<dbReference type="EMBL" id="JBHSBC010000053">
    <property type="protein sequence ID" value="MFC3986262.1"/>
    <property type="molecule type" value="Genomic_DNA"/>
</dbReference>
<keyword evidence="3 7" id="KW-0378">Hydrolase</keyword>
<dbReference type="InterPro" id="IPR000073">
    <property type="entry name" value="AB_hydrolase_1"/>
</dbReference>
<dbReference type="InterPro" id="IPR013595">
    <property type="entry name" value="Pept_S33_TAP-like_C"/>
</dbReference>
<dbReference type="PANTHER" id="PTHR43248">
    <property type="entry name" value="2-SUCCINYL-6-HYDROXY-2,4-CYCLOHEXADIENE-1-CARBOXYLATE SYNTHASE"/>
    <property type="match status" value="1"/>
</dbReference>
<comment type="caution">
    <text evidence="7">The sequence shown here is derived from an EMBL/GenBank/DDBJ whole genome shotgun (WGS) entry which is preliminary data.</text>
</comment>
<keyword evidence="2 4" id="KW-0732">Signal</keyword>
<name>A0ABV8FC39_9ACTN</name>
<feature type="domain" description="AB hydrolase-1" evidence="5">
    <location>
        <begin position="79"/>
        <end position="200"/>
    </location>
</feature>
<organism evidence="7 8">
    <name type="scientific">Streptosporangium jomthongense</name>
    <dbReference type="NCBI Taxonomy" id="1193683"/>
    <lineage>
        <taxon>Bacteria</taxon>
        <taxon>Bacillati</taxon>
        <taxon>Actinomycetota</taxon>
        <taxon>Actinomycetes</taxon>
        <taxon>Streptosporangiales</taxon>
        <taxon>Streptosporangiaceae</taxon>
        <taxon>Streptosporangium</taxon>
    </lineage>
</organism>
<accession>A0ABV8FC39</accession>
<dbReference type="Pfam" id="PF00561">
    <property type="entry name" value="Abhydrolase_1"/>
    <property type="match status" value="1"/>
</dbReference>
<sequence length="599" mass="64517">MNLAWKALLAAGATLTALLPTPAAHTRSCAEATTPCHGELRVPLDWSNPGAEKISVAYLWIPRGDRSRPPLTTAIANGGGPGPLDPSYAGLAKTLLGPLSDRVDILMVEPRGFGESSPLSCRGLDITRPNTIEACAHQIGDRGGFFTSGQAAADLDAVRAALGVRDVTFVGSSYGTLLGQAYATRFPKHLRAMFLESVIGTGEDGYAEQGFRNQQKLGLKALRNACRRSPACARHNPDPAALWDELLKRLRAQPDPKLPIGQTGHLLTAAANPDARSTLAAANAYLKDDPAPLRRLMNRATPPPPDRSPAPALFTYYCGDTRFPFDRDAPTAERLRQLNAYARRHHLYAPYRPSEVTGPVADWTRQCAHWPTPRQSPPATGNRPNVPVLAISGQFDSDTSPLDATSVAARHPRGHAYTVPFGGHGQLFGSNPLGACLQGVLRSFIADPTKPAHPDCTAENYRLLGDFPTQARELAMPYGHELSDRQRRTVAAAFATAADAIAPLNPTSLTPAPQTEPGLRGGRILRTEGGPTTLHQVRYVKDVQVSGTIRLNPKTATATLTTAPGNRLSLSWRPFRAENQTEVHGELDNEPFTVRIPTR</sequence>
<gene>
    <name evidence="7" type="ORF">ACFOYY_39460</name>
</gene>
<evidence type="ECO:0000313" key="8">
    <source>
        <dbReference type="Proteomes" id="UP001595698"/>
    </source>
</evidence>
<evidence type="ECO:0000256" key="4">
    <source>
        <dbReference type="SAM" id="SignalP"/>
    </source>
</evidence>
<dbReference type="InterPro" id="IPR029058">
    <property type="entry name" value="AB_hydrolase_fold"/>
</dbReference>
<proteinExistence type="inferred from homology"/>
<evidence type="ECO:0000256" key="2">
    <source>
        <dbReference type="ARBA" id="ARBA00022729"/>
    </source>
</evidence>
<dbReference type="InterPro" id="IPR051601">
    <property type="entry name" value="Serine_prot/Carboxylest_S33"/>
</dbReference>
<dbReference type="GO" id="GO:0016787">
    <property type="term" value="F:hydrolase activity"/>
    <property type="evidence" value="ECO:0007669"/>
    <property type="project" value="UniProtKB-KW"/>
</dbReference>
<evidence type="ECO:0000259" key="6">
    <source>
        <dbReference type="Pfam" id="PF08386"/>
    </source>
</evidence>
<evidence type="ECO:0000313" key="7">
    <source>
        <dbReference type="EMBL" id="MFC3986262.1"/>
    </source>
</evidence>
<feature type="domain" description="Peptidase S33 tripeptidyl aminopeptidase-like C-terminal" evidence="6">
    <location>
        <begin position="356"/>
        <end position="452"/>
    </location>
</feature>
<evidence type="ECO:0000256" key="1">
    <source>
        <dbReference type="ARBA" id="ARBA00010088"/>
    </source>
</evidence>
<feature type="chain" id="PRO_5045455997" evidence="4">
    <location>
        <begin position="27"/>
        <end position="599"/>
    </location>
</feature>
<comment type="similarity">
    <text evidence="1">Belongs to the peptidase S33 family.</text>
</comment>